<evidence type="ECO:0008006" key="4">
    <source>
        <dbReference type="Google" id="ProtNLM"/>
    </source>
</evidence>
<feature type="compositionally biased region" description="Polar residues" evidence="1">
    <location>
        <begin position="1"/>
        <end position="30"/>
    </location>
</feature>
<reference evidence="2" key="1">
    <citation type="submission" date="2014-01" db="EMBL/GenBank/DDBJ databases">
        <title>The genome of the white-rot fungus Pycnoporus cinnabarinus: a basidiomycete model with a versatile arsenal for lignocellulosic biomass breakdown.</title>
        <authorList>
            <person name="Levasseur A."/>
            <person name="Lomascolo A."/>
            <person name="Ruiz-Duenas F.J."/>
            <person name="Uzan E."/>
            <person name="Piumi F."/>
            <person name="Kues U."/>
            <person name="Ram A.F.J."/>
            <person name="Murat C."/>
            <person name="Haon M."/>
            <person name="Benoit I."/>
            <person name="Arfi Y."/>
            <person name="Chevret D."/>
            <person name="Drula E."/>
            <person name="Kwon M.J."/>
            <person name="Gouret P."/>
            <person name="Lesage-Meessen L."/>
            <person name="Lombard V."/>
            <person name="Mariette J."/>
            <person name="Noirot C."/>
            <person name="Park J."/>
            <person name="Patyshakuliyeva A."/>
            <person name="Wieneger R.A.B."/>
            <person name="Wosten H.A.B."/>
            <person name="Martin F."/>
            <person name="Coutinho P.M."/>
            <person name="de Vries R."/>
            <person name="Martinez A.T."/>
            <person name="Klopp C."/>
            <person name="Pontarotti P."/>
            <person name="Henrissat B."/>
            <person name="Record E."/>
        </authorList>
    </citation>
    <scope>NUCLEOTIDE SEQUENCE [LARGE SCALE GENOMIC DNA]</scope>
    <source>
        <strain evidence="2">BRFM137</strain>
    </source>
</reference>
<name>A0A060SDG4_PYCCI</name>
<dbReference type="PANTHER" id="PTHR35179">
    <property type="entry name" value="PROTEIN CBG02620"/>
    <property type="match status" value="1"/>
</dbReference>
<sequence>MFPPSVSSHGYSNHPPQATPRSTALATRQTDAGALPESDPILEGLRLSVLREFEVDKGVDGKIPVKLENFSSLGSYSWIDAPQPTISVPGSPREWREPRLPFRVLPDSGPSVFDPSGYLMRSRSKLIPLFRAVDVLEEHTEAEARTDWSAVDLVLDRSSMRKLLRWVRYADPDKQTPQAPPPPFRLDFELAGDRSVLVDRWDMRTYEMESAGYRRNFDKATTSPRFDERATKYHHRIVQYDLEGLSLVVRFEADACMPDDEDDPADLLANLTLTSSSSPPFTAPAPSSSSADADMTIAVVRGGPPVPHSSLIEITTRSSKSREHHKWHETYTQLFLSQTHHFFLGVHERGTFHTIEKYRLDASPEFAWYEKDECMQRSLRQLVRLLETIQELVMEHGPEGRLSLVCREGKLELFERAAGEGGACRLPDSELARFRW</sequence>
<protein>
    <recommendedName>
        <fullName evidence="4">Decapping nuclease</fullName>
    </recommendedName>
</protein>
<dbReference type="Proteomes" id="UP000029665">
    <property type="component" value="Unassembled WGS sequence"/>
</dbReference>
<evidence type="ECO:0000256" key="1">
    <source>
        <dbReference type="SAM" id="MobiDB-lite"/>
    </source>
</evidence>
<accession>A0A060SDG4</accession>
<gene>
    <name evidence="2" type="ORF">BN946_scf184970.g108</name>
</gene>
<evidence type="ECO:0000313" key="2">
    <source>
        <dbReference type="EMBL" id="CDO72256.1"/>
    </source>
</evidence>
<organism evidence="2 3">
    <name type="scientific">Pycnoporus cinnabarinus</name>
    <name type="common">Cinnabar-red polypore</name>
    <name type="synonym">Trametes cinnabarina</name>
    <dbReference type="NCBI Taxonomy" id="5643"/>
    <lineage>
        <taxon>Eukaryota</taxon>
        <taxon>Fungi</taxon>
        <taxon>Dikarya</taxon>
        <taxon>Basidiomycota</taxon>
        <taxon>Agaricomycotina</taxon>
        <taxon>Agaricomycetes</taxon>
        <taxon>Polyporales</taxon>
        <taxon>Polyporaceae</taxon>
        <taxon>Trametes</taxon>
    </lineage>
</organism>
<dbReference type="EMBL" id="CCBP010000111">
    <property type="protein sequence ID" value="CDO72256.1"/>
    <property type="molecule type" value="Genomic_DNA"/>
</dbReference>
<dbReference type="OMA" id="VRAYHRN"/>
<proteinExistence type="predicted"/>
<dbReference type="OrthoDB" id="420564at2759"/>
<comment type="caution">
    <text evidence="2">The sequence shown here is derived from an EMBL/GenBank/DDBJ whole genome shotgun (WGS) entry which is preliminary data.</text>
</comment>
<feature type="region of interest" description="Disordered" evidence="1">
    <location>
        <begin position="1"/>
        <end position="37"/>
    </location>
</feature>
<dbReference type="STRING" id="5643.A0A060SDG4"/>
<evidence type="ECO:0000313" key="3">
    <source>
        <dbReference type="Proteomes" id="UP000029665"/>
    </source>
</evidence>
<dbReference type="HOGENOM" id="CLU_030046_0_1_1"/>
<dbReference type="AlphaFoldDB" id="A0A060SDG4"/>
<dbReference type="PANTHER" id="PTHR35179:SF2">
    <property type="entry name" value="START DOMAIN-CONTAINING PROTEIN"/>
    <property type="match status" value="1"/>
</dbReference>
<keyword evidence="3" id="KW-1185">Reference proteome</keyword>